<comment type="caution">
    <text evidence="2">The sequence shown here is derived from an EMBL/GenBank/DDBJ whole genome shotgun (WGS) entry which is preliminary data.</text>
</comment>
<keyword evidence="3" id="KW-1185">Reference proteome</keyword>
<feature type="region of interest" description="Disordered" evidence="1">
    <location>
        <begin position="91"/>
        <end position="126"/>
    </location>
</feature>
<dbReference type="AlphaFoldDB" id="A0A8H2W6G6"/>
<organism evidence="2 3">
    <name type="scientific">Sclerotinia trifoliorum</name>
    <dbReference type="NCBI Taxonomy" id="28548"/>
    <lineage>
        <taxon>Eukaryota</taxon>
        <taxon>Fungi</taxon>
        <taxon>Dikarya</taxon>
        <taxon>Ascomycota</taxon>
        <taxon>Pezizomycotina</taxon>
        <taxon>Leotiomycetes</taxon>
        <taxon>Helotiales</taxon>
        <taxon>Sclerotiniaceae</taxon>
        <taxon>Sclerotinia</taxon>
    </lineage>
</organism>
<evidence type="ECO:0000313" key="3">
    <source>
        <dbReference type="Proteomes" id="UP000624404"/>
    </source>
</evidence>
<dbReference type="Proteomes" id="UP000624404">
    <property type="component" value="Unassembled WGS sequence"/>
</dbReference>
<accession>A0A8H2W6G6</accession>
<protein>
    <submittedName>
        <fullName evidence="2">70113c77-6f9d-4deb-b272-97f6b8084596-CDS</fullName>
    </submittedName>
</protein>
<proteinExistence type="predicted"/>
<evidence type="ECO:0000313" key="2">
    <source>
        <dbReference type="EMBL" id="CAD6454222.1"/>
    </source>
</evidence>
<dbReference type="OrthoDB" id="3497884at2759"/>
<gene>
    <name evidence="2" type="ORF">SCLTRI_LOCUS10101</name>
</gene>
<reference evidence="2" key="1">
    <citation type="submission" date="2020-10" db="EMBL/GenBank/DDBJ databases">
        <authorList>
            <person name="Kusch S."/>
        </authorList>
    </citation>
    <scope>NUCLEOTIDE SEQUENCE</scope>
    <source>
        <strain evidence="2">SwB9</strain>
    </source>
</reference>
<feature type="compositionally biased region" description="Basic and acidic residues" evidence="1">
    <location>
        <begin position="115"/>
        <end position="126"/>
    </location>
</feature>
<sequence>MCISICHTHTCPHISYINHPCEPNAYAPTCPYRKEEQRNLDRMCGRCLIKQGIHLDKDRLQKAKERRRTEAAEIREGTILTLKRLEQANELVEEEKKESRQRRRRHTTGGMGDIGKGDKTRKCVNM</sequence>
<name>A0A8H2W6G6_9HELO</name>
<evidence type="ECO:0000256" key="1">
    <source>
        <dbReference type="SAM" id="MobiDB-lite"/>
    </source>
</evidence>
<dbReference type="EMBL" id="CAJHIA010000036">
    <property type="protein sequence ID" value="CAD6454222.1"/>
    <property type="molecule type" value="Genomic_DNA"/>
</dbReference>